<dbReference type="Pfam" id="PF03819">
    <property type="entry name" value="MazG"/>
    <property type="match status" value="1"/>
</dbReference>
<dbReference type="PANTHER" id="PTHR30522">
    <property type="entry name" value="NUCLEOSIDE TRIPHOSPHATE PYROPHOSPHOHYDROLASE"/>
    <property type="match status" value="1"/>
</dbReference>
<protein>
    <recommendedName>
        <fullName evidence="1">NTP pyrophosphohydrolase MazG-like domain-containing protein</fullName>
    </recommendedName>
</protein>
<dbReference type="SUPFAM" id="SSF101386">
    <property type="entry name" value="all-alpha NTP pyrophosphatases"/>
    <property type="match status" value="1"/>
</dbReference>
<accession>A0A191ZGK4</accession>
<dbReference type="STRING" id="1860122.A9404_05970"/>
<dbReference type="GO" id="GO:0046061">
    <property type="term" value="P:dATP catabolic process"/>
    <property type="evidence" value="ECO:0007669"/>
    <property type="project" value="TreeGrafter"/>
</dbReference>
<dbReference type="GO" id="GO:0006203">
    <property type="term" value="P:dGTP catabolic process"/>
    <property type="evidence" value="ECO:0007669"/>
    <property type="project" value="TreeGrafter"/>
</dbReference>
<dbReference type="GO" id="GO:0046081">
    <property type="term" value="P:dUTP catabolic process"/>
    <property type="evidence" value="ECO:0007669"/>
    <property type="project" value="TreeGrafter"/>
</dbReference>
<gene>
    <name evidence="2" type="ORF">A9404_05970</name>
</gene>
<dbReference type="GO" id="GO:0046052">
    <property type="term" value="P:UTP catabolic process"/>
    <property type="evidence" value="ECO:0007669"/>
    <property type="project" value="TreeGrafter"/>
</dbReference>
<dbReference type="EMBL" id="CP016027">
    <property type="protein sequence ID" value="ANJ66987.1"/>
    <property type="molecule type" value="Genomic_DNA"/>
</dbReference>
<dbReference type="InterPro" id="IPR011551">
    <property type="entry name" value="NTP_PyrPHydrolase_MazG"/>
</dbReference>
<evidence type="ECO:0000313" key="3">
    <source>
        <dbReference type="Proteomes" id="UP000078596"/>
    </source>
</evidence>
<dbReference type="CDD" id="cd11529">
    <property type="entry name" value="NTP-PPase_MazG_Cterm"/>
    <property type="match status" value="1"/>
</dbReference>
<feature type="domain" description="NTP pyrophosphohydrolase MazG-like" evidence="1">
    <location>
        <begin position="42"/>
        <end position="99"/>
    </location>
</feature>
<dbReference type="RefSeq" id="WP_066099349.1">
    <property type="nucleotide sequence ID" value="NZ_CP016027.1"/>
</dbReference>
<dbReference type="GO" id="GO:0046076">
    <property type="term" value="P:dTTP catabolic process"/>
    <property type="evidence" value="ECO:0007669"/>
    <property type="project" value="TreeGrafter"/>
</dbReference>
<dbReference type="InterPro" id="IPR004518">
    <property type="entry name" value="MazG-like_dom"/>
</dbReference>
<evidence type="ECO:0000259" key="1">
    <source>
        <dbReference type="Pfam" id="PF03819"/>
    </source>
</evidence>
<dbReference type="Gene3D" id="1.10.287.1080">
    <property type="entry name" value="MazG-like"/>
    <property type="match status" value="1"/>
</dbReference>
<evidence type="ECO:0000313" key="2">
    <source>
        <dbReference type="EMBL" id="ANJ66987.1"/>
    </source>
</evidence>
<reference evidence="2 3" key="1">
    <citation type="submission" date="2016-06" db="EMBL/GenBank/DDBJ databases">
        <title>Insight into the functional genes involving in sulfur oxidation in Pearl River water.</title>
        <authorList>
            <person name="Luo J."/>
            <person name="Tan X."/>
            <person name="Lin W."/>
        </authorList>
    </citation>
    <scope>NUCLEOTIDE SEQUENCE [LARGE SCALE GENOMIC DNA]</scope>
    <source>
        <strain evidence="2 3">LS2</strain>
    </source>
</reference>
<dbReference type="GO" id="GO:0046047">
    <property type="term" value="P:TTP catabolic process"/>
    <property type="evidence" value="ECO:0007669"/>
    <property type="project" value="TreeGrafter"/>
</dbReference>
<dbReference type="InterPro" id="IPR048011">
    <property type="entry name" value="NTP-PPase_MazG-like_C"/>
</dbReference>
<proteinExistence type="predicted"/>
<dbReference type="Proteomes" id="UP000078596">
    <property type="component" value="Chromosome"/>
</dbReference>
<keyword evidence="3" id="KW-1185">Reference proteome</keyword>
<dbReference type="PANTHER" id="PTHR30522:SF0">
    <property type="entry name" value="NUCLEOSIDE TRIPHOSPHATE PYROPHOSPHOHYDROLASE"/>
    <property type="match status" value="1"/>
</dbReference>
<sequence length="136" mass="14669">MKRVSALDEVDAKVSVFDRAEQLQAAAASVGFDWPDLAAVQDKLHEEVAELAAALQSGDSAAIEDEAGDVLFALINLLRKAGLNPASALASTNGKFTRRFQAMEQAAWSEGSDLSREPLARQLARYRLAKAECLDH</sequence>
<dbReference type="GO" id="GO:0047429">
    <property type="term" value="F:nucleoside triphosphate diphosphatase activity"/>
    <property type="evidence" value="ECO:0007669"/>
    <property type="project" value="InterPro"/>
</dbReference>
<dbReference type="OrthoDB" id="9808939at2"/>
<organism evidence="2 3">
    <name type="scientific">Halothiobacillus diazotrophicus</name>
    <dbReference type="NCBI Taxonomy" id="1860122"/>
    <lineage>
        <taxon>Bacteria</taxon>
        <taxon>Pseudomonadati</taxon>
        <taxon>Pseudomonadota</taxon>
        <taxon>Gammaproteobacteria</taxon>
        <taxon>Chromatiales</taxon>
        <taxon>Halothiobacillaceae</taxon>
        <taxon>Halothiobacillus</taxon>
    </lineage>
</organism>
<name>A0A191ZGK4_9GAMM</name>
<dbReference type="AlphaFoldDB" id="A0A191ZGK4"/>
<dbReference type="KEGG" id="haz:A9404_05970"/>